<dbReference type="SUPFAM" id="SSF75011">
    <property type="entry name" value="3-carboxy-cis,cis-mucoante lactonizing enzyme"/>
    <property type="match status" value="1"/>
</dbReference>
<dbReference type="EMBL" id="JAMQGP010000004">
    <property type="protein sequence ID" value="MCM2680098.1"/>
    <property type="molecule type" value="Genomic_DNA"/>
</dbReference>
<dbReference type="Gene3D" id="2.130.10.10">
    <property type="entry name" value="YVTN repeat-like/Quinoprotein amine dehydrogenase"/>
    <property type="match status" value="1"/>
</dbReference>
<reference evidence="3 4" key="1">
    <citation type="journal article" date="2013" name="Antonie Van Leeuwenhoek">
        <title>Echinimonas agarilytica gen. nov., sp. nov., a new gammaproteobacterium isolated from the sea urchin Strongylocentrotus intermedius.</title>
        <authorList>
            <person name="Nedashkovskaya O.I."/>
            <person name="Stenkova A.M."/>
            <person name="Zhukova N.V."/>
            <person name="Van Trappen S."/>
            <person name="Lee J.S."/>
            <person name="Kim S.B."/>
        </authorList>
    </citation>
    <scope>NUCLEOTIDE SEQUENCE [LARGE SCALE GENOMIC DNA]</scope>
    <source>
        <strain evidence="3 4">KMM 6351</strain>
    </source>
</reference>
<proteinExistence type="predicted"/>
<protein>
    <submittedName>
        <fullName evidence="3">Esterase-like activity of phytase family protein</fullName>
    </submittedName>
</protein>
<evidence type="ECO:0000313" key="4">
    <source>
        <dbReference type="Proteomes" id="UP001165393"/>
    </source>
</evidence>
<dbReference type="AlphaFoldDB" id="A0AA41W7P8"/>
<feature type="signal peptide" evidence="1">
    <location>
        <begin position="1"/>
        <end position="22"/>
    </location>
</feature>
<gene>
    <name evidence="3" type="ORF">NAF29_10525</name>
</gene>
<evidence type="ECO:0000259" key="2">
    <source>
        <dbReference type="Pfam" id="PF13449"/>
    </source>
</evidence>
<name>A0AA41W7P8_9GAMM</name>
<organism evidence="3 4">
    <name type="scientific">Echinimonas agarilytica</name>
    <dbReference type="NCBI Taxonomy" id="1215918"/>
    <lineage>
        <taxon>Bacteria</taxon>
        <taxon>Pseudomonadati</taxon>
        <taxon>Pseudomonadota</taxon>
        <taxon>Gammaproteobacteria</taxon>
        <taxon>Alteromonadales</taxon>
        <taxon>Echinimonadaceae</taxon>
        <taxon>Echinimonas</taxon>
    </lineage>
</organism>
<keyword evidence="4" id="KW-1185">Reference proteome</keyword>
<dbReference type="RefSeq" id="WP_251261523.1">
    <property type="nucleotide sequence ID" value="NZ_JAMQGP010000004.1"/>
</dbReference>
<sequence length="779" mass="83111">MTFQKNALAMTIAMSLTIGLTACNSDNDNDSSNAEAQNFNRIATFPVCLQLDDNCHVDDETAAEIVAASVDGNTLIYSNSPNESLGFVDISDPSSPMPIAELALGGEPTSVTVLNDYALVAINTSEDYVNVSGALIVVDIATRSEVARMDLGGQPDSIAASPSGDYVAVVIENERDEDFEPTDGAPVQLPAGGFIIIDTALSDPADWTRRNVDMTGLATLFPSDPEPEYVDINDDDMAVITLQENNHIVVVDLASGEVMNHFSAGTVDLVNIDTEEEDAALISLTSSASDVPREPDGVTWISNDHFVTADEGDLYGGSRGFTIFDKDGTVVYSSGNTLDHLAVKLGHYPDARSGNKGNEPENAEYAMFGDDEYLFVNSERSSLIFVYDVENPEMPELKQILPTAAGPEGVLAIPSRDLLIAASEVDERGDKLRSALNIYQLSEQAASYPTLQSADVDGLPIAWSALSGLAAHPTDANILYTVNDSYYQQNRIFTIDVSQTPATITASMKITDSDNVLASIAATAVDAALDDDDAARIETFDSADLAALINSDKTINIDPEGIAVASDGGFWVASEGAGTIGDEDRPLNSLNFIFKVSPTGAIQDVVTLGAELNAMQVRFGLEGITEHNGKLYAAVQRAWGDNDHPVIFIYDIESKESSHVFYPLDDAESQNGGWVGLSDITAMGDDQFLVLERDNQGGPDAAIKRIYSIDLSDVEAGDTINKTLEVDLMDTLAATGAMTFEKIEGLAVTASGEMYILNDNDGVKDNSGETQLLKVSTAN</sequence>
<dbReference type="PANTHER" id="PTHR46928">
    <property type="entry name" value="MESENCHYME-SPECIFIC CELL SURFACE GLYCOPROTEIN"/>
    <property type="match status" value="1"/>
</dbReference>
<dbReference type="InterPro" id="IPR015943">
    <property type="entry name" value="WD40/YVTN_repeat-like_dom_sf"/>
</dbReference>
<accession>A0AA41W7P8</accession>
<feature type="domain" description="Phytase-like" evidence="2">
    <location>
        <begin position="462"/>
        <end position="761"/>
    </location>
</feature>
<dbReference type="InterPro" id="IPR011048">
    <property type="entry name" value="Haem_d1_sf"/>
</dbReference>
<evidence type="ECO:0000256" key="1">
    <source>
        <dbReference type="SAM" id="SignalP"/>
    </source>
</evidence>
<feature type="chain" id="PRO_5041269194" evidence="1">
    <location>
        <begin position="23"/>
        <end position="779"/>
    </location>
</feature>
<evidence type="ECO:0000313" key="3">
    <source>
        <dbReference type="EMBL" id="MCM2680098.1"/>
    </source>
</evidence>
<dbReference type="PANTHER" id="PTHR46928:SF1">
    <property type="entry name" value="MESENCHYME-SPECIFIC CELL SURFACE GLYCOPROTEIN"/>
    <property type="match status" value="1"/>
</dbReference>
<dbReference type="Pfam" id="PF13449">
    <property type="entry name" value="Phytase-like"/>
    <property type="match status" value="1"/>
</dbReference>
<dbReference type="PROSITE" id="PS51257">
    <property type="entry name" value="PROKAR_LIPOPROTEIN"/>
    <property type="match status" value="1"/>
</dbReference>
<dbReference type="InterPro" id="IPR052956">
    <property type="entry name" value="Mesenchyme-surface_protein"/>
</dbReference>
<dbReference type="Proteomes" id="UP001165393">
    <property type="component" value="Unassembled WGS sequence"/>
</dbReference>
<comment type="caution">
    <text evidence="3">The sequence shown here is derived from an EMBL/GenBank/DDBJ whole genome shotgun (WGS) entry which is preliminary data.</text>
</comment>
<keyword evidence="1" id="KW-0732">Signal</keyword>
<dbReference type="InterPro" id="IPR027372">
    <property type="entry name" value="Phytase-like_dom"/>
</dbReference>
<dbReference type="SUPFAM" id="SSF51004">
    <property type="entry name" value="C-terminal (heme d1) domain of cytochrome cd1-nitrite reductase"/>
    <property type="match status" value="1"/>
</dbReference>